<dbReference type="EMBL" id="CACRXK020046284">
    <property type="protein sequence ID" value="CAB4046139.1"/>
    <property type="molecule type" value="Genomic_DNA"/>
</dbReference>
<dbReference type="AlphaFoldDB" id="A0A6S7LWC9"/>
<gene>
    <name evidence="1" type="ORF">PACLA_8A036942</name>
</gene>
<organism evidence="1 2">
    <name type="scientific">Paramuricea clavata</name>
    <name type="common">Red gorgonian</name>
    <name type="synonym">Violescent sea-whip</name>
    <dbReference type="NCBI Taxonomy" id="317549"/>
    <lineage>
        <taxon>Eukaryota</taxon>
        <taxon>Metazoa</taxon>
        <taxon>Cnidaria</taxon>
        <taxon>Anthozoa</taxon>
        <taxon>Octocorallia</taxon>
        <taxon>Malacalcyonacea</taxon>
        <taxon>Plexauridae</taxon>
        <taxon>Paramuricea</taxon>
    </lineage>
</organism>
<name>A0A6S7LWC9_PARCT</name>
<dbReference type="OrthoDB" id="775972at2759"/>
<comment type="caution">
    <text evidence="1">The sequence shown here is derived from an EMBL/GenBank/DDBJ whole genome shotgun (WGS) entry which is preliminary data.</text>
</comment>
<dbReference type="PANTHER" id="PTHR38681">
    <property type="entry name" value="RETROVIRUS-RELATED POL POLYPROTEIN FROM TRANSPOSON 412-LIKE PROTEIN-RELATED"/>
    <property type="match status" value="1"/>
</dbReference>
<dbReference type="PANTHER" id="PTHR38681:SF1">
    <property type="entry name" value="RETROVIRUS-RELATED POL POLYPROTEIN FROM TRANSPOSON 412-LIKE PROTEIN"/>
    <property type="match status" value="1"/>
</dbReference>
<dbReference type="Proteomes" id="UP001152795">
    <property type="component" value="Unassembled WGS sequence"/>
</dbReference>
<feature type="non-terminal residue" evidence="1">
    <location>
        <position position="100"/>
    </location>
</feature>
<reference evidence="1" key="1">
    <citation type="submission" date="2020-04" db="EMBL/GenBank/DDBJ databases">
        <authorList>
            <person name="Alioto T."/>
            <person name="Alioto T."/>
            <person name="Gomez Garrido J."/>
        </authorList>
    </citation>
    <scope>NUCLEOTIDE SEQUENCE</scope>
    <source>
        <strain evidence="1">A484AB</strain>
    </source>
</reference>
<evidence type="ECO:0000313" key="1">
    <source>
        <dbReference type="EMBL" id="CAB4046139.1"/>
    </source>
</evidence>
<sequence length="100" mass="11492">MPGELTLPADEVNLDIFSRKLSDAIRAQCFRRPEWHSTEERIAGHVPQQLKSCSHVFVREERNLGSLRPKYHGPFPVVARSEKTVTITRDELPEVISLDR</sequence>
<accession>A0A6S7LWC9</accession>
<proteinExistence type="predicted"/>
<evidence type="ECO:0000313" key="2">
    <source>
        <dbReference type="Proteomes" id="UP001152795"/>
    </source>
</evidence>
<protein>
    <submittedName>
        <fullName evidence="1">Uncharacterized protein</fullName>
    </submittedName>
</protein>
<keyword evidence="2" id="KW-1185">Reference proteome</keyword>